<name>G0AJ42_COLFT</name>
<keyword evidence="1" id="KW-0472">Membrane</keyword>
<evidence type="ECO:0000313" key="2">
    <source>
        <dbReference type="EMBL" id="AEK60976.1"/>
    </source>
</evidence>
<reference evidence="2 3" key="5">
    <citation type="journal article" date="2011" name="ISME J.">
        <title>Dual transcriptional profiling of a bacterial/fungal confrontation: Collimonas fungivorans versus Aspergillus niger.</title>
        <authorList>
            <person name="Mela F."/>
            <person name="Fritsche K."/>
            <person name="de Boer W."/>
            <person name="van Veen J.A."/>
            <person name="de Graaff L.H."/>
            <person name="van den Berg M."/>
            <person name="Leveau J.H."/>
        </authorList>
    </citation>
    <scope>NUCLEOTIDE SEQUENCE [LARGE SCALE GENOMIC DNA]</scope>
    <source>
        <strain evidence="2 3">Ter331</strain>
    </source>
</reference>
<reference evidence="2 3" key="1">
    <citation type="journal article" date="2004" name="Environ. Microbiol.">
        <title>Phylogeny-function analysis of (meta)genomic libraries: screening for expression of ribosomal RNA genes by large-insert library fluorescent in situ hybridization (LIL-FISH).</title>
        <authorList>
            <person name="Leveau J.H."/>
            <person name="Gerards S."/>
            <person name="de Boer W."/>
            <person name="van Veen J.A."/>
        </authorList>
    </citation>
    <scope>NUCLEOTIDE SEQUENCE [LARGE SCALE GENOMIC DNA]</scope>
    <source>
        <strain evidence="2 3">Ter331</strain>
    </source>
</reference>
<organism evidence="2 3">
    <name type="scientific">Collimonas fungivorans (strain Ter331)</name>
    <dbReference type="NCBI Taxonomy" id="1005048"/>
    <lineage>
        <taxon>Bacteria</taxon>
        <taxon>Pseudomonadati</taxon>
        <taxon>Pseudomonadota</taxon>
        <taxon>Betaproteobacteria</taxon>
        <taxon>Burkholderiales</taxon>
        <taxon>Oxalobacteraceae</taxon>
        <taxon>Collimonas</taxon>
    </lineage>
</organism>
<dbReference type="Proteomes" id="UP000008392">
    <property type="component" value="Chromosome"/>
</dbReference>
<dbReference type="eggNOG" id="ENOG50303WG">
    <property type="taxonomic scope" value="Bacteria"/>
</dbReference>
<keyword evidence="3" id="KW-1185">Reference proteome</keyword>
<feature type="transmembrane region" description="Helical" evidence="1">
    <location>
        <begin position="73"/>
        <end position="93"/>
    </location>
</feature>
<dbReference type="AlphaFoldDB" id="G0AJ42"/>
<feature type="transmembrane region" description="Helical" evidence="1">
    <location>
        <begin position="99"/>
        <end position="126"/>
    </location>
</feature>
<sequence length="181" mass="19799">MYTQSQEAIMLGRQRLYFMLPDVSSARSTLDELLLARVGIRNIHFWAADGKLPADMPEANVLHKTDLANGAEIGLLAGGLIGLLLGMWLVYFPPEWVHLNWLALVALTLAGAVLGSWMSGMAAAALPNSRLKAFHAGIDEGKILLLVDVPFKRVPAIEQLIEKRHPEAAFSGVEKHLPVFP</sequence>
<reference evidence="2 3" key="4">
    <citation type="journal article" date="2010" name="Environ. Microbiol.">
        <title>The bacterial genus Collimonas: mycophagy, weathering and other adaptive solutions to life in oligotrophic soil environments.</title>
        <authorList>
            <person name="Leveau J.H."/>
            <person name="Uroz S."/>
            <person name="de Boer W."/>
        </authorList>
    </citation>
    <scope>NUCLEOTIDE SEQUENCE [LARGE SCALE GENOMIC DNA]</scope>
    <source>
        <strain evidence="2 3">Ter331</strain>
    </source>
</reference>
<evidence type="ECO:0000256" key="1">
    <source>
        <dbReference type="SAM" id="Phobius"/>
    </source>
</evidence>
<reference evidence="3" key="6">
    <citation type="submission" date="2011-05" db="EMBL/GenBank/DDBJ databases">
        <title>Complete sequence of Collimonas fungivorans Ter331.</title>
        <authorList>
            <person name="Leveau J.H."/>
        </authorList>
    </citation>
    <scope>NUCLEOTIDE SEQUENCE [LARGE SCALE GENOMIC DNA]</scope>
    <source>
        <strain evidence="3">Ter331</strain>
    </source>
</reference>
<reference evidence="2 3" key="3">
    <citation type="journal article" date="2008" name="FEMS Microbiol. Ecol.">
        <title>Identification and characterization of genes underlying chitinolysis in Collimonas fungivorans Ter331.</title>
        <authorList>
            <person name="Fritsche K."/>
            <person name="de Boer W."/>
            <person name="Gerards S."/>
            <person name="van den Berg M."/>
            <person name="van Veen J.A."/>
            <person name="Leveau J.H."/>
        </authorList>
    </citation>
    <scope>NUCLEOTIDE SEQUENCE [LARGE SCALE GENOMIC DNA]</scope>
    <source>
        <strain evidence="2 3">Ter331</strain>
    </source>
</reference>
<gene>
    <name evidence="2" type="ordered locus">CFU_1144</name>
</gene>
<reference evidence="2 3" key="2">
    <citation type="journal article" date="2006" name="J. Microbiol. Methods">
        <title>Genomic flank-sequencing of plasposon insertion sites for rapid identification of functional genes.</title>
        <authorList>
            <person name="Leveau J.H."/>
            <person name="Gerards S."/>
            <person name="Fritsche K."/>
            <person name="Zondag G."/>
            <person name="van Veen J.A."/>
        </authorList>
    </citation>
    <scope>NUCLEOTIDE SEQUENCE [LARGE SCALE GENOMIC DNA]</scope>
    <source>
        <strain evidence="2 3">Ter331</strain>
    </source>
</reference>
<dbReference type="KEGG" id="cfu:CFU_1144"/>
<dbReference type="STRING" id="1005048.CFU_1144"/>
<evidence type="ECO:0008006" key="4">
    <source>
        <dbReference type="Google" id="ProtNLM"/>
    </source>
</evidence>
<keyword evidence="1" id="KW-1133">Transmembrane helix</keyword>
<dbReference type="EMBL" id="CP002745">
    <property type="protein sequence ID" value="AEK60976.1"/>
    <property type="molecule type" value="Genomic_DNA"/>
</dbReference>
<evidence type="ECO:0000313" key="3">
    <source>
        <dbReference type="Proteomes" id="UP000008392"/>
    </source>
</evidence>
<dbReference type="HOGENOM" id="CLU_118626_1_0_4"/>
<keyword evidence="1" id="KW-0812">Transmembrane</keyword>
<accession>G0AJ42</accession>
<protein>
    <recommendedName>
        <fullName evidence="4">Transmembrane protein</fullName>
    </recommendedName>
</protein>
<proteinExistence type="predicted"/>